<comment type="caution">
    <text evidence="1">The sequence shown here is derived from an EMBL/GenBank/DDBJ whole genome shotgun (WGS) entry which is preliminary data.</text>
</comment>
<dbReference type="AlphaFoldDB" id="A0AAW5ZJI1"/>
<dbReference type="Proteomes" id="UP001144050">
    <property type="component" value="Unassembled WGS sequence"/>
</dbReference>
<sequence length="100" mass="11065">MSGTYYYVVRILIGNRRDAMLRVMHASSSHPLAARGQCASAFPRQWEEQRGQPSTHQQHIGVQRIGIRPGRSSDFSALPGKPGLLRPHSAFVVRISIVGT</sequence>
<gene>
    <name evidence="1" type="ORF">LBW59_02830</name>
</gene>
<organism evidence="1 2">
    <name type="scientific">Ralstonia solanacearum</name>
    <name type="common">Pseudomonas solanacearum</name>
    <dbReference type="NCBI Taxonomy" id="305"/>
    <lineage>
        <taxon>Bacteria</taxon>
        <taxon>Pseudomonadati</taxon>
        <taxon>Pseudomonadota</taxon>
        <taxon>Betaproteobacteria</taxon>
        <taxon>Burkholderiales</taxon>
        <taxon>Burkholderiaceae</taxon>
        <taxon>Ralstonia</taxon>
        <taxon>Ralstonia solanacearum species complex</taxon>
    </lineage>
</organism>
<protein>
    <submittedName>
        <fullName evidence="1">Uncharacterized protein</fullName>
    </submittedName>
</protein>
<accession>A0AAW5ZJI1</accession>
<evidence type="ECO:0000313" key="2">
    <source>
        <dbReference type="Proteomes" id="UP001144050"/>
    </source>
</evidence>
<evidence type="ECO:0000313" key="1">
    <source>
        <dbReference type="EMBL" id="MDB0569708.1"/>
    </source>
</evidence>
<reference evidence="1" key="1">
    <citation type="submission" date="2021-09" db="EMBL/GenBank/DDBJ databases">
        <title>Genomic analysis of Ralstonia spp.</title>
        <authorList>
            <person name="Aburjaile F."/>
            <person name="Ariute J.C."/>
            <person name="Pais A.K.L."/>
            <person name="Albuquerque G.M.R."/>
            <person name="Silva A.M.F."/>
            <person name="Brenig B."/>
            <person name="Azevedo V."/>
            <person name="Matiuzzi M."/>
            <person name="Ramos R."/>
            <person name="Goes-Neto A."/>
            <person name="Soares S."/>
            <person name="Iseppon A.M.B."/>
            <person name="Souza E."/>
            <person name="Gama M."/>
        </authorList>
    </citation>
    <scope>NUCLEOTIDE SEQUENCE</scope>
    <source>
        <strain evidence="1">CCRMRs91</strain>
    </source>
</reference>
<name>A0AAW5ZJI1_RALSL</name>
<dbReference type="RefSeq" id="WP_124981900.1">
    <property type="nucleotide sequence ID" value="NZ_CDLW01000001.1"/>
</dbReference>
<dbReference type="EMBL" id="JAIVFG010000003">
    <property type="protein sequence ID" value="MDB0569708.1"/>
    <property type="molecule type" value="Genomic_DNA"/>
</dbReference>
<proteinExistence type="predicted"/>